<dbReference type="Pfam" id="PF01757">
    <property type="entry name" value="Acyl_transf_3"/>
    <property type="match status" value="1"/>
</dbReference>
<dbReference type="Proteomes" id="UP000250583">
    <property type="component" value="Unassembled WGS sequence"/>
</dbReference>
<evidence type="ECO:0000313" key="4">
    <source>
        <dbReference type="Proteomes" id="UP000250583"/>
    </source>
</evidence>
<comment type="caution">
    <text evidence="3">The sequence shown here is derived from an EMBL/GenBank/DDBJ whole genome shotgun (WGS) entry which is preliminary data.</text>
</comment>
<keyword evidence="1" id="KW-0472">Membrane</keyword>
<dbReference type="GO" id="GO:0016747">
    <property type="term" value="F:acyltransferase activity, transferring groups other than amino-acyl groups"/>
    <property type="evidence" value="ECO:0007669"/>
    <property type="project" value="InterPro"/>
</dbReference>
<feature type="transmembrane region" description="Helical" evidence="1">
    <location>
        <begin position="235"/>
        <end position="255"/>
    </location>
</feature>
<feature type="domain" description="Acyltransferase 3" evidence="2">
    <location>
        <begin position="9"/>
        <end position="311"/>
    </location>
</feature>
<feature type="transmembrane region" description="Helical" evidence="1">
    <location>
        <begin position="106"/>
        <end position="124"/>
    </location>
</feature>
<feature type="transmembrane region" description="Helical" evidence="1">
    <location>
        <begin position="12"/>
        <end position="28"/>
    </location>
</feature>
<protein>
    <recommendedName>
        <fullName evidence="2">Acyltransferase 3 domain-containing protein</fullName>
    </recommendedName>
</protein>
<feature type="transmembrane region" description="Helical" evidence="1">
    <location>
        <begin position="131"/>
        <end position="149"/>
    </location>
</feature>
<evidence type="ECO:0000259" key="2">
    <source>
        <dbReference type="Pfam" id="PF01757"/>
    </source>
</evidence>
<keyword evidence="1" id="KW-1133">Transmembrane helix</keyword>
<dbReference type="OrthoDB" id="6623990at2"/>
<dbReference type="EMBL" id="PRLE01000002">
    <property type="protein sequence ID" value="RAW60378.1"/>
    <property type="molecule type" value="Genomic_DNA"/>
</dbReference>
<feature type="transmembrane region" description="Helical" evidence="1">
    <location>
        <begin position="267"/>
        <end position="285"/>
    </location>
</feature>
<feature type="transmembrane region" description="Helical" evidence="1">
    <location>
        <begin position="73"/>
        <end position="94"/>
    </location>
</feature>
<dbReference type="RefSeq" id="WP_112148289.1">
    <property type="nucleotide sequence ID" value="NZ_PRLE01000002.1"/>
</dbReference>
<reference evidence="3 4" key="1">
    <citation type="submission" date="2018-02" db="EMBL/GenBank/DDBJ databases">
        <title>Complete genome sequencing of Faecalibacterium prausnitzii strains isolated from the human gut.</title>
        <authorList>
            <person name="Fitzgerald B.C."/>
            <person name="Shkoporov A.N."/>
            <person name="Ross P.R."/>
            <person name="Hill C."/>
        </authorList>
    </citation>
    <scope>NUCLEOTIDE SEQUENCE [LARGE SCALE GENOMIC DNA]</scope>
    <source>
        <strain evidence="3 4">APC923/61-1</strain>
    </source>
</reference>
<evidence type="ECO:0000313" key="3">
    <source>
        <dbReference type="EMBL" id="RAW60378.1"/>
    </source>
</evidence>
<dbReference type="InterPro" id="IPR002656">
    <property type="entry name" value="Acyl_transf_3_dom"/>
</dbReference>
<feature type="transmembrane region" description="Helical" evidence="1">
    <location>
        <begin position="196"/>
        <end position="215"/>
    </location>
</feature>
<feature type="transmembrane region" description="Helical" evidence="1">
    <location>
        <begin position="34"/>
        <end position="52"/>
    </location>
</feature>
<dbReference type="PANTHER" id="PTHR37312:SF1">
    <property type="entry name" value="MEMBRANE-BOUND ACYLTRANSFERASE YKRP-RELATED"/>
    <property type="match status" value="1"/>
</dbReference>
<gene>
    <name evidence="3" type="ORF">C4N22_05640</name>
</gene>
<evidence type="ECO:0000256" key="1">
    <source>
        <dbReference type="SAM" id="Phobius"/>
    </source>
</evidence>
<feature type="transmembrane region" description="Helical" evidence="1">
    <location>
        <begin position="297"/>
        <end position="314"/>
    </location>
</feature>
<dbReference type="InterPro" id="IPR052734">
    <property type="entry name" value="Nod_factor_acetyltransferase"/>
</dbReference>
<dbReference type="PANTHER" id="PTHR37312">
    <property type="entry name" value="MEMBRANE-BOUND ACYLTRANSFERASE YKRP-RELATED"/>
    <property type="match status" value="1"/>
</dbReference>
<keyword evidence="1" id="KW-0812">Transmembrane</keyword>
<sequence length="329" mass="38291">MEKGNRSQSVDIAKGILIILVVIAHAQVDMVHDIIFMFHMPLFFVISGFLMKRETLVKVGYVRGKIKHLMIPYMTYLVLDMLLVRKTLSVHDWMYAIWGGRAVTGVYWYITCFIFTIFMLTILLRKFSNRIVKGLILVGGGIAILESHLLDRVHFLKFPGIPWNLDVALMALVYVGIGFFYKDKIKELLECDSRRFDLLSGLIAVALSLFCWFIYRNENQLYYFDMKPVYYKEFISALLIPCAFGMVLARLVYWMQKNKWLDSLNRFFVLCGQATIPIMFMHIPLNHWETELAYGRWIFVLIGAGLPIVSTILFHSNRVMRKLFGLPNL</sequence>
<accession>A0A329UHY9</accession>
<organism evidence="3 4">
    <name type="scientific">Faecalibacterium prausnitzii</name>
    <dbReference type="NCBI Taxonomy" id="853"/>
    <lineage>
        <taxon>Bacteria</taxon>
        <taxon>Bacillati</taxon>
        <taxon>Bacillota</taxon>
        <taxon>Clostridia</taxon>
        <taxon>Eubacteriales</taxon>
        <taxon>Oscillospiraceae</taxon>
        <taxon>Faecalibacterium</taxon>
    </lineage>
</organism>
<dbReference type="AlphaFoldDB" id="A0A329UHY9"/>
<name>A0A329UHY9_9FIRM</name>
<feature type="transmembrane region" description="Helical" evidence="1">
    <location>
        <begin position="161"/>
        <end position="181"/>
    </location>
</feature>
<proteinExistence type="predicted"/>